<protein>
    <submittedName>
        <fullName evidence="1">Uncharacterized protein</fullName>
    </submittedName>
</protein>
<reference evidence="1" key="1">
    <citation type="submission" date="2020-11" db="EMBL/GenBank/DDBJ databases">
        <authorList>
            <consortium name="DOE Joint Genome Institute"/>
            <person name="Ahrendt S."/>
            <person name="Riley R."/>
            <person name="Andreopoulos W."/>
            <person name="Labutti K."/>
            <person name="Pangilinan J."/>
            <person name="Ruiz-Duenas F.J."/>
            <person name="Barrasa J.M."/>
            <person name="Sanchez-Garcia M."/>
            <person name="Camarero S."/>
            <person name="Miyauchi S."/>
            <person name="Serrano A."/>
            <person name="Linde D."/>
            <person name="Babiker R."/>
            <person name="Drula E."/>
            <person name="Ayuso-Fernandez I."/>
            <person name="Pacheco R."/>
            <person name="Padilla G."/>
            <person name="Ferreira P."/>
            <person name="Barriuso J."/>
            <person name="Kellner H."/>
            <person name="Castanera R."/>
            <person name="Alfaro M."/>
            <person name="Ramirez L."/>
            <person name="Pisabarro A.G."/>
            <person name="Kuo A."/>
            <person name="Tritt A."/>
            <person name="Lipzen A."/>
            <person name="He G."/>
            <person name="Yan M."/>
            <person name="Ng V."/>
            <person name="Cullen D."/>
            <person name="Martin F."/>
            <person name="Rosso M.-N."/>
            <person name="Henrissat B."/>
            <person name="Hibbett D."/>
            <person name="Martinez A.T."/>
            <person name="Grigoriev I.V."/>
        </authorList>
    </citation>
    <scope>NUCLEOTIDE SEQUENCE</scope>
    <source>
        <strain evidence="1">MF-IS2</strain>
    </source>
</reference>
<comment type="caution">
    <text evidence="1">The sequence shown here is derived from an EMBL/GenBank/DDBJ whole genome shotgun (WGS) entry which is preliminary data.</text>
</comment>
<evidence type="ECO:0000313" key="2">
    <source>
        <dbReference type="Proteomes" id="UP000807342"/>
    </source>
</evidence>
<sequence length="135" mass="14783">MVQILGVSSRIKGVLGVVHGNVSKRQKSIHVQIVSHLTRTVDPLGVNKFLLKVLKDQSPSTREENQLSYVTNPMNFRLKIPRPICAIGKGWPPLKIKGIAFSNFSFDLNNSSERLLSAATAAGVFATDIENQVTS</sequence>
<organism evidence="1 2">
    <name type="scientific">Macrolepiota fuliginosa MF-IS2</name>
    <dbReference type="NCBI Taxonomy" id="1400762"/>
    <lineage>
        <taxon>Eukaryota</taxon>
        <taxon>Fungi</taxon>
        <taxon>Dikarya</taxon>
        <taxon>Basidiomycota</taxon>
        <taxon>Agaricomycotina</taxon>
        <taxon>Agaricomycetes</taxon>
        <taxon>Agaricomycetidae</taxon>
        <taxon>Agaricales</taxon>
        <taxon>Agaricineae</taxon>
        <taxon>Agaricaceae</taxon>
        <taxon>Macrolepiota</taxon>
    </lineage>
</organism>
<dbReference type="Proteomes" id="UP000807342">
    <property type="component" value="Unassembled WGS sequence"/>
</dbReference>
<proteinExistence type="predicted"/>
<name>A0A9P5X8X9_9AGAR</name>
<gene>
    <name evidence="1" type="ORF">P691DRAFT_776984</name>
</gene>
<keyword evidence="2" id="KW-1185">Reference proteome</keyword>
<dbReference type="AlphaFoldDB" id="A0A9P5X8X9"/>
<evidence type="ECO:0000313" key="1">
    <source>
        <dbReference type="EMBL" id="KAF9446280.1"/>
    </source>
</evidence>
<accession>A0A9P5X8X9</accession>
<dbReference type="EMBL" id="MU151254">
    <property type="protein sequence ID" value="KAF9446280.1"/>
    <property type="molecule type" value="Genomic_DNA"/>
</dbReference>